<dbReference type="RefSeq" id="WP_085854323.1">
    <property type="nucleotide sequence ID" value="NZ_FOPF01000006.1"/>
</dbReference>
<organism evidence="4 5">
    <name type="scientific">Palleronia marisminoris</name>
    <dbReference type="NCBI Taxonomy" id="315423"/>
    <lineage>
        <taxon>Bacteria</taxon>
        <taxon>Pseudomonadati</taxon>
        <taxon>Pseudomonadota</taxon>
        <taxon>Alphaproteobacteria</taxon>
        <taxon>Rhodobacterales</taxon>
        <taxon>Roseobacteraceae</taxon>
        <taxon>Palleronia</taxon>
    </lineage>
</organism>
<dbReference type="OrthoDB" id="7659420at2"/>
<evidence type="ECO:0000256" key="2">
    <source>
        <dbReference type="SAM" id="MobiDB-lite"/>
    </source>
</evidence>
<name>A0A1Y5T0Z1_9RHOB</name>
<dbReference type="AlphaFoldDB" id="A0A1Y5T0Z1"/>
<dbReference type="Proteomes" id="UP000193870">
    <property type="component" value="Unassembled WGS sequence"/>
</dbReference>
<keyword evidence="3" id="KW-1133">Transmembrane helix</keyword>
<keyword evidence="3" id="KW-0812">Transmembrane</keyword>
<feature type="region of interest" description="Disordered" evidence="2">
    <location>
        <begin position="1"/>
        <end position="34"/>
    </location>
</feature>
<gene>
    <name evidence="4" type="ORF">PAM7066_02358</name>
</gene>
<accession>A0A1Y5T0Z1</accession>
<feature type="compositionally biased region" description="Basic and acidic residues" evidence="2">
    <location>
        <begin position="22"/>
        <end position="33"/>
    </location>
</feature>
<dbReference type="STRING" id="315423.SAMN04488020_106125"/>
<feature type="compositionally biased region" description="Low complexity" evidence="2">
    <location>
        <begin position="1"/>
        <end position="20"/>
    </location>
</feature>
<sequence>MTNETETTPNEPTPETAETTETTERTEPQDRSSGRPLLVAALVGGFLAGAAGYVTAHVTEFGLFQSDADGPIGTISDSLDTQAARLEALEQAFEQSGSDPDQARVEETLTSVNEQVEMLSSRLEQIETAASGEPVDLSPVSDRLTGLEGQIGSLQEIETQIIDLQEQTDQQAAQLEEVAGSDRLDQLAQRVEELSATVQSQSQTIEEQQQAIQNARQSAVSEANRIAAQGALSGLRAALDTGSPYAEDLGALREATDASVPDPLAAQAEDGVPTLNDLRESFPDPAREALTASIGATAGDGLTDRFGAFLRAQTGARSLNEQAGDGADAILSRAEARLNEGNLQAALDEIATLPEAGQEEMSDWTARARERLAATQAFSELNSSVTGN</sequence>
<dbReference type="EMBL" id="FWFV01000006">
    <property type="protein sequence ID" value="SLN51566.1"/>
    <property type="molecule type" value="Genomic_DNA"/>
</dbReference>
<reference evidence="4 5" key="1">
    <citation type="submission" date="2017-03" db="EMBL/GenBank/DDBJ databases">
        <authorList>
            <person name="Afonso C.L."/>
            <person name="Miller P.J."/>
            <person name="Scott M.A."/>
            <person name="Spackman E."/>
            <person name="Goraichik I."/>
            <person name="Dimitrov K.M."/>
            <person name="Suarez D.L."/>
            <person name="Swayne D.E."/>
        </authorList>
    </citation>
    <scope>NUCLEOTIDE SEQUENCE [LARGE SCALE GENOMIC DNA]</scope>
    <source>
        <strain evidence="4 5">CECT 7066</strain>
    </source>
</reference>
<keyword evidence="1" id="KW-0175">Coiled coil</keyword>
<keyword evidence="5" id="KW-1185">Reference proteome</keyword>
<dbReference type="Gene3D" id="1.10.287.1490">
    <property type="match status" value="1"/>
</dbReference>
<evidence type="ECO:0000256" key="3">
    <source>
        <dbReference type="SAM" id="Phobius"/>
    </source>
</evidence>
<evidence type="ECO:0000313" key="5">
    <source>
        <dbReference type="Proteomes" id="UP000193870"/>
    </source>
</evidence>
<evidence type="ECO:0000313" key="4">
    <source>
        <dbReference type="EMBL" id="SLN51566.1"/>
    </source>
</evidence>
<feature type="coiled-coil region" evidence="1">
    <location>
        <begin position="109"/>
        <end position="225"/>
    </location>
</feature>
<keyword evidence="3" id="KW-0472">Membrane</keyword>
<protein>
    <submittedName>
        <fullName evidence="4">Mitochondrial inner membrane protein</fullName>
    </submittedName>
</protein>
<proteinExistence type="predicted"/>
<evidence type="ECO:0000256" key="1">
    <source>
        <dbReference type="SAM" id="Coils"/>
    </source>
</evidence>
<feature type="transmembrane region" description="Helical" evidence="3">
    <location>
        <begin position="37"/>
        <end position="56"/>
    </location>
</feature>